<dbReference type="AlphaFoldDB" id="A0AB36RIF8"/>
<sequence>MISYIGEYKEQFGVEAICRVLKQADRGFITSRGYRNATTRAPSARALSDSLLIPEIQRVHAENFSVYGIRKMWHAMNREGFHIGRDKTARLMKLAGVSGRRRGRTPVTTISPKVVMSIEFLDKESIDFLDTESMEFLDSF</sequence>
<evidence type="ECO:0000313" key="3">
    <source>
        <dbReference type="Proteomes" id="UP000218041"/>
    </source>
</evidence>
<protein>
    <recommendedName>
        <fullName evidence="1">HTH-like domain-containing protein</fullName>
    </recommendedName>
</protein>
<name>A0AB36RIF8_9CORY</name>
<evidence type="ECO:0000259" key="1">
    <source>
        <dbReference type="Pfam" id="PF13276"/>
    </source>
</evidence>
<gene>
    <name evidence="2" type="ORF">CKJ80_08265</name>
</gene>
<feature type="domain" description="HTH-like" evidence="1">
    <location>
        <begin position="52"/>
        <end position="104"/>
    </location>
</feature>
<organism evidence="2 3">
    <name type="scientific">Corynebacterium hadale</name>
    <dbReference type="NCBI Taxonomy" id="2026255"/>
    <lineage>
        <taxon>Bacteria</taxon>
        <taxon>Bacillati</taxon>
        <taxon>Actinomycetota</taxon>
        <taxon>Actinomycetes</taxon>
        <taxon>Mycobacteriales</taxon>
        <taxon>Corynebacteriaceae</taxon>
        <taxon>Corynebacterium</taxon>
    </lineage>
</organism>
<accession>A0AB36RIF8</accession>
<reference evidence="2 3" key="1">
    <citation type="submission" date="2017-08" db="EMBL/GenBank/DDBJ databases">
        <title>Whole genome sequences of 6 clinical strains closest to Corynebacterium imitans.</title>
        <authorList>
            <person name="Bernier A.-M."/>
            <person name="Burdz T."/>
            <person name="Bernard K."/>
        </authorList>
    </citation>
    <scope>NUCLEOTIDE SEQUENCE [LARGE SCALE GENOMIC DNA]</scope>
    <source>
        <strain evidence="2 3">NML92-0415</strain>
    </source>
</reference>
<comment type="caution">
    <text evidence="2">The sequence shown here is derived from an EMBL/GenBank/DDBJ whole genome shotgun (WGS) entry which is preliminary data.</text>
</comment>
<evidence type="ECO:0000313" key="2">
    <source>
        <dbReference type="EMBL" id="PAT09952.1"/>
    </source>
</evidence>
<dbReference type="Pfam" id="PF13276">
    <property type="entry name" value="HTH_21"/>
    <property type="match status" value="1"/>
</dbReference>
<proteinExistence type="predicted"/>
<dbReference type="Proteomes" id="UP000218041">
    <property type="component" value="Unassembled WGS sequence"/>
</dbReference>
<dbReference type="EMBL" id="NSGP01000011">
    <property type="protein sequence ID" value="PAT09952.1"/>
    <property type="molecule type" value="Genomic_DNA"/>
</dbReference>
<dbReference type="InterPro" id="IPR025948">
    <property type="entry name" value="HTH-like_dom"/>
</dbReference>